<proteinExistence type="predicted"/>
<organism evidence="6 7">
    <name type="scientific">Aquisalibacillus elongatus</name>
    <dbReference type="NCBI Taxonomy" id="485577"/>
    <lineage>
        <taxon>Bacteria</taxon>
        <taxon>Bacillati</taxon>
        <taxon>Bacillota</taxon>
        <taxon>Bacilli</taxon>
        <taxon>Bacillales</taxon>
        <taxon>Bacillaceae</taxon>
        <taxon>Aquisalibacillus</taxon>
    </lineage>
</organism>
<feature type="domain" description="PNPLA" evidence="5">
    <location>
        <begin position="6"/>
        <end position="173"/>
    </location>
</feature>
<evidence type="ECO:0000259" key="5">
    <source>
        <dbReference type="PROSITE" id="PS51635"/>
    </source>
</evidence>
<keyword evidence="2 4" id="KW-0442">Lipid degradation</keyword>
<accession>A0A3N5BU71</accession>
<dbReference type="InterPro" id="IPR045943">
    <property type="entry name" value="DUF6363"/>
</dbReference>
<feature type="short sequence motif" description="GXSXG" evidence="4">
    <location>
        <begin position="37"/>
        <end position="41"/>
    </location>
</feature>
<dbReference type="OrthoDB" id="9802424at2"/>
<dbReference type="InterPro" id="IPR050301">
    <property type="entry name" value="NTE"/>
</dbReference>
<dbReference type="Pfam" id="PF01734">
    <property type="entry name" value="Patatin"/>
    <property type="match status" value="1"/>
</dbReference>
<evidence type="ECO:0000256" key="1">
    <source>
        <dbReference type="ARBA" id="ARBA00022801"/>
    </source>
</evidence>
<dbReference type="AlphaFoldDB" id="A0A3N5BU71"/>
<dbReference type="PANTHER" id="PTHR14226:SF25">
    <property type="entry name" value="PHOSPHOESTERASE"/>
    <property type="match status" value="1"/>
</dbReference>
<keyword evidence="7" id="KW-1185">Reference proteome</keyword>
<dbReference type="GO" id="GO:0016787">
    <property type="term" value="F:hydrolase activity"/>
    <property type="evidence" value="ECO:0007669"/>
    <property type="project" value="UniProtKB-UniRule"/>
</dbReference>
<evidence type="ECO:0000313" key="6">
    <source>
        <dbReference type="EMBL" id="RPF53328.1"/>
    </source>
</evidence>
<comment type="caution">
    <text evidence="6">The sequence shown here is derived from an EMBL/GenBank/DDBJ whole genome shotgun (WGS) entry which is preliminary data.</text>
</comment>
<dbReference type="Pfam" id="PF19890">
    <property type="entry name" value="DUF6363"/>
    <property type="match status" value="1"/>
</dbReference>
<dbReference type="InterPro" id="IPR037483">
    <property type="entry name" value="YjjU-like"/>
</dbReference>
<feature type="short sequence motif" description="GXGXXG" evidence="4">
    <location>
        <begin position="10"/>
        <end position="15"/>
    </location>
</feature>
<dbReference type="SUPFAM" id="SSF52151">
    <property type="entry name" value="FabD/lysophospholipase-like"/>
    <property type="match status" value="1"/>
</dbReference>
<name>A0A3N5BU71_9BACI</name>
<reference evidence="6 7" key="1">
    <citation type="submission" date="2018-11" db="EMBL/GenBank/DDBJ databases">
        <title>Genomic Encyclopedia of Type Strains, Phase IV (KMG-IV): sequencing the most valuable type-strain genomes for metagenomic binning, comparative biology and taxonomic classification.</title>
        <authorList>
            <person name="Goeker M."/>
        </authorList>
    </citation>
    <scope>NUCLEOTIDE SEQUENCE [LARGE SCALE GENOMIC DNA]</scope>
    <source>
        <strain evidence="6 7">DSM 18090</strain>
    </source>
</reference>
<keyword evidence="3 4" id="KW-0443">Lipid metabolism</keyword>
<protein>
    <submittedName>
        <fullName evidence="6">Putative patatin/cPLA2 family phospholipase</fullName>
    </submittedName>
</protein>
<dbReference type="PANTHER" id="PTHR14226">
    <property type="entry name" value="NEUROPATHY TARGET ESTERASE/SWISS CHEESE D.MELANOGASTER"/>
    <property type="match status" value="1"/>
</dbReference>
<keyword evidence="1 4" id="KW-0378">Hydrolase</keyword>
<evidence type="ECO:0000256" key="3">
    <source>
        <dbReference type="ARBA" id="ARBA00023098"/>
    </source>
</evidence>
<feature type="active site" description="Proton acceptor" evidence="4">
    <location>
        <position position="160"/>
    </location>
</feature>
<dbReference type="Gene3D" id="3.40.1090.10">
    <property type="entry name" value="Cytosolic phospholipase A2 catalytic domain"/>
    <property type="match status" value="2"/>
</dbReference>
<sequence>MSSIGLVLEGGGSRGIYTAGVLRYLMEEQMYLPYTIGVSAGACHGSSYISRQKDRNREVSIDYVDHPEYLSLRNFIKKREMFGMDFLFDRLPNELVPFDYETFDQTEDEFVIGVTDCMTGEPVFYKKSEYADDALTLIRASSSIPLLSPVVEFEGRYLMDGGIADPVPIKQSIKDGNEQNIVILTRNRGYYKKPQSFSWYIRKKYYEYPGLIQALEKRHTHYNETLEYIFEEEKKGNVLVISPSEKLKVGRMEKSKRKLTSLYDLGYQDAQNMKQTLEDFIGVQSNV</sequence>
<dbReference type="GO" id="GO:0016042">
    <property type="term" value="P:lipid catabolic process"/>
    <property type="evidence" value="ECO:0007669"/>
    <property type="project" value="UniProtKB-UniRule"/>
</dbReference>
<dbReference type="PROSITE" id="PS51635">
    <property type="entry name" value="PNPLA"/>
    <property type="match status" value="1"/>
</dbReference>
<evidence type="ECO:0000256" key="2">
    <source>
        <dbReference type="ARBA" id="ARBA00022963"/>
    </source>
</evidence>
<feature type="short sequence motif" description="DGA/G" evidence="4">
    <location>
        <begin position="160"/>
        <end position="162"/>
    </location>
</feature>
<dbReference type="EMBL" id="RKRF01000009">
    <property type="protein sequence ID" value="RPF53328.1"/>
    <property type="molecule type" value="Genomic_DNA"/>
</dbReference>
<evidence type="ECO:0000256" key="4">
    <source>
        <dbReference type="PROSITE-ProRule" id="PRU01161"/>
    </source>
</evidence>
<dbReference type="InterPro" id="IPR002641">
    <property type="entry name" value="PNPLA_dom"/>
</dbReference>
<gene>
    <name evidence="6" type="ORF">EDC24_1826</name>
</gene>
<dbReference type="InterPro" id="IPR016035">
    <property type="entry name" value="Acyl_Trfase/lysoPLipase"/>
</dbReference>
<feature type="active site" description="Nucleophile" evidence="4">
    <location>
        <position position="39"/>
    </location>
</feature>
<dbReference type="Proteomes" id="UP000276443">
    <property type="component" value="Unassembled WGS sequence"/>
</dbReference>
<dbReference type="RefSeq" id="WP_124221792.1">
    <property type="nucleotide sequence ID" value="NZ_RKRF01000009.1"/>
</dbReference>
<evidence type="ECO:0000313" key="7">
    <source>
        <dbReference type="Proteomes" id="UP000276443"/>
    </source>
</evidence>
<dbReference type="CDD" id="cd07208">
    <property type="entry name" value="Pat_hypo_Ecoli_yjju_like"/>
    <property type="match status" value="1"/>
</dbReference>